<dbReference type="PANTHER" id="PTHR11839:SF18">
    <property type="entry name" value="NUDIX HYDROLASE DOMAIN-CONTAINING PROTEIN"/>
    <property type="match status" value="1"/>
</dbReference>
<dbReference type="Gene3D" id="3.90.79.10">
    <property type="entry name" value="Nucleoside Triphosphate Pyrophosphohydrolase"/>
    <property type="match status" value="1"/>
</dbReference>
<keyword evidence="5" id="KW-1185">Reference proteome</keyword>
<name>Q3XZN3_ENTFD</name>
<organism evidence="4 5">
    <name type="scientific">Enterococcus faecium (strain ATCC BAA-472 / TX0016 / DO)</name>
    <dbReference type="NCBI Taxonomy" id="333849"/>
    <lineage>
        <taxon>Bacteria</taxon>
        <taxon>Bacillati</taxon>
        <taxon>Bacillota</taxon>
        <taxon>Bacilli</taxon>
        <taxon>Lactobacillales</taxon>
        <taxon>Enterococcaceae</taxon>
        <taxon>Enterococcus</taxon>
    </lineage>
</organism>
<evidence type="ECO:0000256" key="1">
    <source>
        <dbReference type="ARBA" id="ARBA00001946"/>
    </source>
</evidence>
<reference evidence="4 5" key="1">
    <citation type="journal article" date="2012" name="BMC Microbiol.">
        <title>Complete genome sequence of Enterococcus faecium strain TX16 and comparative genomic analysis of Enterococcus faecium genomes.</title>
        <authorList>
            <person name="Qin X."/>
            <person name="Galloway-Pena J.R."/>
            <person name="Sillanpaa J."/>
            <person name="Hyeob Roh J."/>
            <person name="Nallapareddy S.R."/>
            <person name="Chowdhury S."/>
            <person name="Bourgogne A."/>
            <person name="Choudhury T."/>
            <person name="Munzy D.M."/>
            <person name="Buhay C.J."/>
            <person name="Ding Y."/>
            <person name="Dugan-Rocha S."/>
            <person name="Liu W."/>
            <person name="Kovar C."/>
            <person name="Sodergren E."/>
            <person name="Highlander S."/>
            <person name="Petrosino J.F."/>
            <person name="Worley K.C."/>
            <person name="Gibbs R.A."/>
            <person name="Weinstock G.M."/>
            <person name="Murray B.E."/>
        </authorList>
    </citation>
    <scope>NUCLEOTIDE SEQUENCE [LARGE SCALE GENOMIC DNA]</scope>
    <source>
        <strain evidence="5">ATCC BAA-472 / TX0016 / DO</strain>
    </source>
</reference>
<evidence type="ECO:0000313" key="5">
    <source>
        <dbReference type="Proteomes" id="UP000005269"/>
    </source>
</evidence>
<gene>
    <name evidence="4" type="primary">nudF2</name>
    <name evidence="4" type="ORF">HMPREF0351_11940</name>
</gene>
<dbReference type="GO" id="GO:0006753">
    <property type="term" value="P:nucleoside phosphate metabolic process"/>
    <property type="evidence" value="ECO:0007669"/>
    <property type="project" value="TreeGrafter"/>
</dbReference>
<dbReference type="HOGENOM" id="CLU_062658_8_0_9"/>
<keyword evidence="2 4" id="KW-0378">Hydrolase</keyword>
<dbReference type="RefSeq" id="WP_002288192.1">
    <property type="nucleotide sequence ID" value="NC_017960.1"/>
</dbReference>
<accession>Q3XZN3</accession>
<dbReference type="PANTHER" id="PTHR11839">
    <property type="entry name" value="UDP/ADP-SUGAR PYROPHOSPHATASE"/>
    <property type="match status" value="1"/>
</dbReference>
<dbReference type="Pfam" id="PF00293">
    <property type="entry name" value="NUDIX"/>
    <property type="match status" value="1"/>
</dbReference>
<protein>
    <submittedName>
        <fullName evidence="4">ADP-ribose diphosphatase</fullName>
        <ecNumber evidence="4">3.6.1.13</ecNumber>
    </submittedName>
</protein>
<feature type="domain" description="Nudix hydrolase" evidence="3">
    <location>
        <begin position="40"/>
        <end position="107"/>
    </location>
</feature>
<evidence type="ECO:0000256" key="2">
    <source>
        <dbReference type="ARBA" id="ARBA00022801"/>
    </source>
</evidence>
<dbReference type="EMBL" id="CP003583">
    <property type="protein sequence ID" value="AFK59564.1"/>
    <property type="molecule type" value="Genomic_DNA"/>
</dbReference>
<dbReference type="SUPFAM" id="SSF55811">
    <property type="entry name" value="Nudix"/>
    <property type="match status" value="1"/>
</dbReference>
<evidence type="ECO:0000259" key="3">
    <source>
        <dbReference type="Pfam" id="PF00293"/>
    </source>
</evidence>
<sequence length="171" mass="19266">MWKVEKTERLIENRWLTVIKEKVNLPNGLIIDDFYTVTIPDAAAIVALDTEGNIILKKEYKHATKEDLIEVPAGMFEPNETDGLAVAKRELLEETGYESDCWEYFGDTIESSSKLTNRNRSKIAGLHLDATEALESVIVPFEKAIEMVMRNEIKCNSSAHGILRAARKVGK</sequence>
<dbReference type="GO" id="GO:0047631">
    <property type="term" value="F:ADP-ribose diphosphatase activity"/>
    <property type="evidence" value="ECO:0007669"/>
    <property type="project" value="UniProtKB-EC"/>
</dbReference>
<comment type="cofactor">
    <cofactor evidence="1">
        <name>Mg(2+)</name>
        <dbReference type="ChEBI" id="CHEBI:18420"/>
    </cofactor>
</comment>
<dbReference type="InterPro" id="IPR015797">
    <property type="entry name" value="NUDIX_hydrolase-like_dom_sf"/>
</dbReference>
<dbReference type="KEGG" id="efu:HMPREF0351_11940"/>
<dbReference type="CDD" id="cd03424">
    <property type="entry name" value="NUDIX_ADPRase_Nudt5_UGPPase_Nudt14"/>
    <property type="match status" value="1"/>
</dbReference>
<evidence type="ECO:0000313" key="4">
    <source>
        <dbReference type="EMBL" id="AFK59564.1"/>
    </source>
</evidence>
<dbReference type="GO" id="GO:0019693">
    <property type="term" value="P:ribose phosphate metabolic process"/>
    <property type="evidence" value="ECO:0007669"/>
    <property type="project" value="TreeGrafter"/>
</dbReference>
<proteinExistence type="predicted"/>
<dbReference type="InterPro" id="IPR000086">
    <property type="entry name" value="NUDIX_hydrolase_dom"/>
</dbReference>
<dbReference type="Proteomes" id="UP000005269">
    <property type="component" value="Chromosome"/>
</dbReference>
<dbReference type="EC" id="3.6.1.13" evidence="4"/>
<dbReference type="AlphaFoldDB" id="Q3XZN3"/>